<reference evidence="2 3" key="1">
    <citation type="submission" date="2024-09" db="EMBL/GenBank/DDBJ databases">
        <authorList>
            <person name="Sun Q."/>
            <person name="Mori K."/>
        </authorList>
    </citation>
    <scope>NUCLEOTIDE SEQUENCE [LARGE SCALE GENOMIC DNA]</scope>
    <source>
        <strain evidence="2 3">CECT 7955</strain>
    </source>
</reference>
<accession>A0ABV5GM00</accession>
<name>A0ABV5GM00_9FLAO</name>
<protein>
    <submittedName>
        <fullName evidence="2">Uncharacterized protein</fullName>
    </submittedName>
</protein>
<dbReference type="Proteomes" id="UP001589607">
    <property type="component" value="Unassembled WGS sequence"/>
</dbReference>
<evidence type="ECO:0000313" key="3">
    <source>
        <dbReference type="Proteomes" id="UP001589607"/>
    </source>
</evidence>
<dbReference type="RefSeq" id="WP_319800380.1">
    <property type="nucleotide sequence ID" value="NZ_CBCSGE010000002.1"/>
</dbReference>
<comment type="caution">
    <text evidence="2">The sequence shown here is derived from an EMBL/GenBank/DDBJ whole genome shotgun (WGS) entry which is preliminary data.</text>
</comment>
<organism evidence="2 3">
    <name type="scientific">Flavobacterium jumunjinense</name>
    <dbReference type="NCBI Taxonomy" id="998845"/>
    <lineage>
        <taxon>Bacteria</taxon>
        <taxon>Pseudomonadati</taxon>
        <taxon>Bacteroidota</taxon>
        <taxon>Flavobacteriia</taxon>
        <taxon>Flavobacteriales</taxon>
        <taxon>Flavobacteriaceae</taxon>
        <taxon>Flavobacterium</taxon>
    </lineage>
</organism>
<keyword evidence="3" id="KW-1185">Reference proteome</keyword>
<feature type="transmembrane region" description="Helical" evidence="1">
    <location>
        <begin position="12"/>
        <end position="37"/>
    </location>
</feature>
<keyword evidence="1" id="KW-0812">Transmembrane</keyword>
<sequence length="85" mass="9440">MATFLKSGPRDVIYPTCTVSVIGIKIAINIIEAIFVLKPRSNEMLVISITIPHRITAVSSVPRIFPIKTIEEFSILLTVFSVLKK</sequence>
<dbReference type="EMBL" id="JBHMEY010000018">
    <property type="protein sequence ID" value="MFB9096409.1"/>
    <property type="molecule type" value="Genomic_DNA"/>
</dbReference>
<evidence type="ECO:0000313" key="2">
    <source>
        <dbReference type="EMBL" id="MFB9096409.1"/>
    </source>
</evidence>
<keyword evidence="1" id="KW-0472">Membrane</keyword>
<evidence type="ECO:0000256" key="1">
    <source>
        <dbReference type="SAM" id="Phobius"/>
    </source>
</evidence>
<proteinExistence type="predicted"/>
<gene>
    <name evidence="2" type="ORF">ACFFVF_07790</name>
</gene>
<keyword evidence="1" id="KW-1133">Transmembrane helix</keyword>